<evidence type="ECO:0000256" key="2">
    <source>
        <dbReference type="ARBA" id="ARBA00022803"/>
    </source>
</evidence>
<feature type="repeat" description="TPR" evidence="3">
    <location>
        <begin position="187"/>
        <end position="220"/>
    </location>
</feature>
<dbReference type="PANTHER" id="PTHR45586:SF1">
    <property type="entry name" value="LIPOPOLYSACCHARIDE ASSEMBLY PROTEIN B"/>
    <property type="match status" value="1"/>
</dbReference>
<feature type="repeat" description="TPR" evidence="3">
    <location>
        <begin position="21"/>
        <end position="54"/>
    </location>
</feature>
<protein>
    <submittedName>
        <fullName evidence="4">Tetratricopeptide repeat protein</fullName>
    </submittedName>
</protein>
<reference evidence="4" key="1">
    <citation type="submission" date="2020-09" db="EMBL/GenBank/DDBJ databases">
        <title>A novel bacterium of genus Bacillus, isolated from South China Sea.</title>
        <authorList>
            <person name="Huang H."/>
            <person name="Mo K."/>
            <person name="Hu Y."/>
        </authorList>
    </citation>
    <scope>NUCLEOTIDE SEQUENCE</scope>
    <source>
        <strain evidence="4">IB182487</strain>
    </source>
</reference>
<evidence type="ECO:0000313" key="5">
    <source>
        <dbReference type="Proteomes" id="UP000626844"/>
    </source>
</evidence>
<gene>
    <name evidence="4" type="ORF">IC621_14595</name>
</gene>
<name>A0A926NIN5_9BACI</name>
<dbReference type="EMBL" id="JACXAI010000018">
    <property type="protein sequence ID" value="MBD1381465.1"/>
    <property type="molecule type" value="Genomic_DNA"/>
</dbReference>
<dbReference type="SMART" id="SM00028">
    <property type="entry name" value="TPR"/>
    <property type="match status" value="5"/>
</dbReference>
<dbReference type="InterPro" id="IPR019734">
    <property type="entry name" value="TPR_rpt"/>
</dbReference>
<dbReference type="Pfam" id="PF13432">
    <property type="entry name" value="TPR_16"/>
    <property type="match status" value="2"/>
</dbReference>
<proteinExistence type="predicted"/>
<dbReference type="Proteomes" id="UP000626844">
    <property type="component" value="Unassembled WGS sequence"/>
</dbReference>
<accession>A0A926NIN5</accession>
<comment type="caution">
    <text evidence="4">The sequence shown here is derived from an EMBL/GenBank/DDBJ whole genome shotgun (WGS) entry which is preliminary data.</text>
</comment>
<dbReference type="RefSeq" id="WP_191159058.1">
    <property type="nucleotide sequence ID" value="NZ_JACXAI010000018.1"/>
</dbReference>
<evidence type="ECO:0000256" key="1">
    <source>
        <dbReference type="ARBA" id="ARBA00022737"/>
    </source>
</evidence>
<organism evidence="4 5">
    <name type="scientific">Metabacillus arenae</name>
    <dbReference type="NCBI Taxonomy" id="2771434"/>
    <lineage>
        <taxon>Bacteria</taxon>
        <taxon>Bacillati</taxon>
        <taxon>Bacillota</taxon>
        <taxon>Bacilli</taxon>
        <taxon>Bacillales</taxon>
        <taxon>Bacillaceae</taxon>
        <taxon>Metabacillus</taxon>
    </lineage>
</organism>
<dbReference type="InterPro" id="IPR011990">
    <property type="entry name" value="TPR-like_helical_dom_sf"/>
</dbReference>
<dbReference type="PROSITE" id="PS50005">
    <property type="entry name" value="TPR"/>
    <property type="match status" value="2"/>
</dbReference>
<keyword evidence="1" id="KW-0677">Repeat</keyword>
<keyword evidence="5" id="KW-1185">Reference proteome</keyword>
<evidence type="ECO:0000256" key="3">
    <source>
        <dbReference type="PROSITE-ProRule" id="PRU00339"/>
    </source>
</evidence>
<dbReference type="SUPFAM" id="SSF48452">
    <property type="entry name" value="TPR-like"/>
    <property type="match status" value="1"/>
</dbReference>
<dbReference type="Gene3D" id="1.25.40.10">
    <property type="entry name" value="Tetratricopeptide repeat domain"/>
    <property type="match status" value="2"/>
</dbReference>
<sequence>MGKQLSERQQKAQVVHLFQDGQYFYKRGLKAYRQQNLTRASKLLQRAVTLEPDNPMMLSGLAVIYTEMGQYQQSNELLTYILEQVEAEMTDCHYFIANNYAHLGLFHEAYKYATKYAEVEPNGEFAEDNADLLELLSIEGEENEDGCYDQDDLIVKQDEAKSLLEKGKLDEAIEQLQKIIKEYPEFWSAYNNLSLAYFYLGDVEKAKDYLEIVLDRSPGNLHALCNLIVFYYYEKQDDKVDELTKNLSAVHPILFEHRYKLGATFALVGRYPQAYKWLKSLYRLGFEGDDTFYYWLSHSAYYIGHEDFAKMLWNKVVELNPSKQGTEPWQELEQDFFDQLTIEERLASIFFASQMKKLEKISEFKPKDMFEKEFISYALGFQSGRTEGACAYSAAETLYKHGLQSIQKEELYLFFFQVIEKGKEAGFPLKNYRAWAAAVHYIWEKNQRNSVTKASIADMYTISSSTLSKYEKIIRDLM</sequence>
<dbReference type="InterPro" id="IPR051012">
    <property type="entry name" value="CellSynth/LPSAsmb/PSIAsmb"/>
</dbReference>
<evidence type="ECO:0000313" key="4">
    <source>
        <dbReference type="EMBL" id="MBD1381465.1"/>
    </source>
</evidence>
<dbReference type="AlphaFoldDB" id="A0A926NIN5"/>
<dbReference type="PANTHER" id="PTHR45586">
    <property type="entry name" value="TPR REPEAT-CONTAINING PROTEIN PA4667"/>
    <property type="match status" value="1"/>
</dbReference>
<keyword evidence="2 3" id="KW-0802">TPR repeat</keyword>